<dbReference type="AlphaFoldDB" id="H8G5W2"/>
<sequence length="243" mass="24528">MTRATPPRGVVVTVVVACVLAVGAQIAAALWGSAAPDPVQPEPPRAAHDVGCGSGPCRVLASTVVNGMPVELLADRDGGHGRLRAGAPSGGAVTEVTLTEQGIRLHHDSLRCARSATPVCLVRGSHNGEVAGEVHTWRGDAWRAVGGIRFADGGAVVLDDVVDSGLPEVVLVRRACAGETGPGHSPRDGVCSDPGVLAQVVTLDGGSVGCTRPVGSPGDLRGWPEVDVTEGDLTACPADLDAS</sequence>
<accession>H8G5W2</accession>
<evidence type="ECO:0000313" key="1">
    <source>
        <dbReference type="EMBL" id="EHY90274.1"/>
    </source>
</evidence>
<gene>
    <name evidence="1" type="ORF">SacazDRAFT_03400</name>
</gene>
<organism evidence="1 2">
    <name type="scientific">Saccharomonospora azurea NA-128</name>
    <dbReference type="NCBI Taxonomy" id="882081"/>
    <lineage>
        <taxon>Bacteria</taxon>
        <taxon>Bacillati</taxon>
        <taxon>Actinomycetota</taxon>
        <taxon>Actinomycetes</taxon>
        <taxon>Pseudonocardiales</taxon>
        <taxon>Pseudonocardiaceae</taxon>
        <taxon>Saccharomonospora</taxon>
    </lineage>
</organism>
<dbReference type="RefSeq" id="WP_005443569.1">
    <property type="nucleotide sequence ID" value="NZ_CM001466.1"/>
</dbReference>
<protein>
    <submittedName>
        <fullName evidence="1">Uncharacterized protein</fullName>
    </submittedName>
</protein>
<reference evidence="1 2" key="1">
    <citation type="journal article" date="2012" name="Stand. Genomic Sci.">
        <title>Genome sequence of the soil bacterium Saccharomonospora azurea type strain (NA-128(T)).</title>
        <authorList>
            <person name="Klenk H.P."/>
            <person name="Held B."/>
            <person name="Lucas S."/>
            <person name="Lapidus A."/>
            <person name="Copeland A."/>
            <person name="Hammon N."/>
            <person name="Pitluck S."/>
            <person name="Goodwin L.A."/>
            <person name="Han C."/>
            <person name="Tapia R."/>
            <person name="Brambilla E.M."/>
            <person name="Potter G."/>
            <person name="Land M."/>
            <person name="Ivanova N."/>
            <person name="Rohde M."/>
            <person name="Goker M."/>
            <person name="Detter J.C."/>
            <person name="Kyrpides N.C."/>
            <person name="Woyke T."/>
        </authorList>
    </citation>
    <scope>NUCLEOTIDE SEQUENCE [LARGE SCALE GENOMIC DNA]</scope>
    <source>
        <strain evidence="1 2">NA-128</strain>
    </source>
</reference>
<evidence type="ECO:0000313" key="2">
    <source>
        <dbReference type="Proteomes" id="UP000004705"/>
    </source>
</evidence>
<dbReference type="HOGENOM" id="CLU_103338_0_0_11"/>
<dbReference type="Proteomes" id="UP000004705">
    <property type="component" value="Chromosome"/>
</dbReference>
<proteinExistence type="predicted"/>
<keyword evidence="2" id="KW-1185">Reference proteome</keyword>
<dbReference type="EMBL" id="CM001466">
    <property type="protein sequence ID" value="EHY90274.1"/>
    <property type="molecule type" value="Genomic_DNA"/>
</dbReference>
<name>H8G5W2_9PSEU</name>